<organism evidence="1 2">
    <name type="scientific">Biomphalaria pfeifferi</name>
    <name type="common">Bloodfluke planorb</name>
    <name type="synonym">Freshwater snail</name>
    <dbReference type="NCBI Taxonomy" id="112525"/>
    <lineage>
        <taxon>Eukaryota</taxon>
        <taxon>Metazoa</taxon>
        <taxon>Spiralia</taxon>
        <taxon>Lophotrochozoa</taxon>
        <taxon>Mollusca</taxon>
        <taxon>Gastropoda</taxon>
        <taxon>Heterobranchia</taxon>
        <taxon>Euthyneura</taxon>
        <taxon>Panpulmonata</taxon>
        <taxon>Hygrophila</taxon>
        <taxon>Lymnaeoidea</taxon>
        <taxon>Planorbidae</taxon>
        <taxon>Biomphalaria</taxon>
    </lineage>
</organism>
<sequence>MTLTVGGRSQHQVVPPLKQRYPDLRAQLDVVAISRDLSDVPSVTELQVSGDEDRTGSSCLQFITRDNCQKLPSVLRERIFYLTGVEQQEDIIHYHNPMRWSAQLTGQGVKER</sequence>
<reference evidence="1" key="1">
    <citation type="journal article" date="2023" name="PLoS Negl. Trop. Dis.">
        <title>A genome sequence for Biomphalaria pfeifferi, the major vector snail for the human-infecting parasite Schistosoma mansoni.</title>
        <authorList>
            <person name="Bu L."/>
            <person name="Lu L."/>
            <person name="Laidemitt M.R."/>
            <person name="Zhang S.M."/>
            <person name="Mutuku M."/>
            <person name="Mkoji G."/>
            <person name="Steinauer M."/>
            <person name="Loker E.S."/>
        </authorList>
    </citation>
    <scope>NUCLEOTIDE SEQUENCE</scope>
    <source>
        <strain evidence="1">KasaAsao</strain>
    </source>
</reference>
<gene>
    <name evidence="1" type="ORF">Bpfe_015772</name>
</gene>
<dbReference type="Proteomes" id="UP001233172">
    <property type="component" value="Unassembled WGS sequence"/>
</dbReference>
<dbReference type="AlphaFoldDB" id="A0AAD8BJK1"/>
<evidence type="ECO:0000313" key="2">
    <source>
        <dbReference type="Proteomes" id="UP001233172"/>
    </source>
</evidence>
<evidence type="ECO:0000313" key="1">
    <source>
        <dbReference type="EMBL" id="KAK0054675.1"/>
    </source>
</evidence>
<proteinExistence type="predicted"/>
<accession>A0AAD8BJK1</accession>
<reference evidence="1" key="2">
    <citation type="submission" date="2023-04" db="EMBL/GenBank/DDBJ databases">
        <authorList>
            <person name="Bu L."/>
            <person name="Lu L."/>
            <person name="Laidemitt M.R."/>
            <person name="Zhang S.M."/>
            <person name="Mutuku M."/>
            <person name="Mkoji G."/>
            <person name="Steinauer M."/>
            <person name="Loker E.S."/>
        </authorList>
    </citation>
    <scope>NUCLEOTIDE SEQUENCE</scope>
    <source>
        <strain evidence="1">KasaAsao</strain>
        <tissue evidence="1">Whole Snail</tissue>
    </source>
</reference>
<dbReference type="EMBL" id="JASAOG010000075">
    <property type="protein sequence ID" value="KAK0054675.1"/>
    <property type="molecule type" value="Genomic_DNA"/>
</dbReference>
<keyword evidence="2" id="KW-1185">Reference proteome</keyword>
<protein>
    <submittedName>
        <fullName evidence="1">Uncharacterized protein</fullName>
    </submittedName>
</protein>
<comment type="caution">
    <text evidence="1">The sequence shown here is derived from an EMBL/GenBank/DDBJ whole genome shotgun (WGS) entry which is preliminary data.</text>
</comment>
<name>A0AAD8BJK1_BIOPF</name>